<proteinExistence type="inferred from homology"/>
<dbReference type="InterPro" id="IPR001811">
    <property type="entry name" value="Chemokine_IL8-like_dom"/>
</dbReference>
<dbReference type="InParanoid" id="A0A1S2ZJ80"/>
<protein>
    <submittedName>
        <fullName evidence="12">C-C motif chemokine 17</fullName>
    </submittedName>
</protein>
<evidence type="ECO:0000256" key="8">
    <source>
        <dbReference type="ARBA" id="ARBA00023198"/>
    </source>
</evidence>
<comment type="similarity">
    <text evidence="2">Belongs to the intercrine beta (chemokine CC) family.</text>
</comment>
<keyword evidence="5" id="KW-0964">Secreted</keyword>
<sequence length="95" mass="10487">MSALKALLLATLLGAALQGSRAARATNVGQECCMDYFKGAIPVKRLLGWYKTSEGCPKEAIVFLTIQGRAICSDPKDMRVKKAIRYLNSRRNLRV</sequence>
<dbReference type="eggNOG" id="ENOG502SWZ0">
    <property type="taxonomic scope" value="Eukaryota"/>
</dbReference>
<dbReference type="AlphaFoldDB" id="A0A1S2ZJ80"/>
<reference evidence="11" key="1">
    <citation type="submission" date="2025-05" db="UniProtKB">
        <authorList>
            <consortium name="RefSeq"/>
        </authorList>
    </citation>
    <scope>NUCLEOTIDE SEQUENCE [LARGE SCALE GENOMIC DNA]</scope>
</reference>
<dbReference type="SMART" id="SM00199">
    <property type="entry name" value="SCY"/>
    <property type="match status" value="1"/>
</dbReference>
<dbReference type="GO" id="GO:0006954">
    <property type="term" value="P:inflammatory response"/>
    <property type="evidence" value="ECO:0007669"/>
    <property type="project" value="UniProtKB-KW"/>
</dbReference>
<dbReference type="OrthoDB" id="9447832at2759"/>
<dbReference type="STRING" id="9365.ENSEEUP00000000892"/>
<dbReference type="SUPFAM" id="SSF54117">
    <property type="entry name" value="Interleukin 8-like chemokines"/>
    <property type="match status" value="1"/>
</dbReference>
<dbReference type="GO" id="GO:0005615">
    <property type="term" value="C:extracellular space"/>
    <property type="evidence" value="ECO:0007669"/>
    <property type="project" value="UniProtKB-KW"/>
</dbReference>
<evidence type="ECO:0000256" key="1">
    <source>
        <dbReference type="ARBA" id="ARBA00004613"/>
    </source>
</evidence>
<evidence type="ECO:0000256" key="3">
    <source>
        <dbReference type="ARBA" id="ARBA00022500"/>
    </source>
</evidence>
<dbReference type="GO" id="GO:0008009">
    <property type="term" value="F:chemokine activity"/>
    <property type="evidence" value="ECO:0007669"/>
    <property type="project" value="InterPro"/>
</dbReference>
<dbReference type="PANTHER" id="PTHR12015:SF111">
    <property type="entry name" value="C-C MOTIF CHEMOKINE 17"/>
    <property type="match status" value="1"/>
</dbReference>
<dbReference type="RefSeq" id="XP_007520193.1">
    <property type="nucleotide sequence ID" value="XM_007520131.3"/>
</dbReference>
<evidence type="ECO:0000256" key="4">
    <source>
        <dbReference type="ARBA" id="ARBA00022514"/>
    </source>
</evidence>
<keyword evidence="4" id="KW-0202">Cytokine</keyword>
<name>A0A1S2ZJ80_ERIEU</name>
<dbReference type="InterPro" id="IPR039809">
    <property type="entry name" value="Chemokine_b/g/d"/>
</dbReference>
<evidence type="ECO:0000313" key="12">
    <source>
        <dbReference type="RefSeq" id="XP_007520193.1"/>
    </source>
</evidence>
<evidence type="ECO:0000256" key="6">
    <source>
        <dbReference type="ARBA" id="ARBA00022729"/>
    </source>
</evidence>
<evidence type="ECO:0000259" key="10">
    <source>
        <dbReference type="SMART" id="SM00199"/>
    </source>
</evidence>
<dbReference type="Pfam" id="PF00048">
    <property type="entry name" value="IL8"/>
    <property type="match status" value="1"/>
</dbReference>
<dbReference type="InterPro" id="IPR036048">
    <property type="entry name" value="Interleukin_8-like_sf"/>
</dbReference>
<gene>
    <name evidence="12" type="primary">CCL17</name>
</gene>
<keyword evidence="6 9" id="KW-0732">Signal</keyword>
<dbReference type="Gene3D" id="2.40.50.40">
    <property type="match status" value="1"/>
</dbReference>
<dbReference type="PANTHER" id="PTHR12015">
    <property type="entry name" value="SMALL INDUCIBLE CYTOKINE A"/>
    <property type="match status" value="1"/>
</dbReference>
<evidence type="ECO:0000256" key="5">
    <source>
        <dbReference type="ARBA" id="ARBA00022525"/>
    </source>
</evidence>
<feature type="signal peptide" evidence="9">
    <location>
        <begin position="1"/>
        <end position="22"/>
    </location>
</feature>
<reference evidence="12" key="2">
    <citation type="submission" date="2025-08" db="UniProtKB">
        <authorList>
            <consortium name="RefSeq"/>
        </authorList>
    </citation>
    <scope>IDENTIFICATION</scope>
</reference>
<keyword evidence="11" id="KW-1185">Reference proteome</keyword>
<organism evidence="11 12">
    <name type="scientific">Erinaceus europaeus</name>
    <name type="common">Western European hedgehog</name>
    <dbReference type="NCBI Taxonomy" id="9365"/>
    <lineage>
        <taxon>Eukaryota</taxon>
        <taxon>Metazoa</taxon>
        <taxon>Chordata</taxon>
        <taxon>Craniata</taxon>
        <taxon>Vertebrata</taxon>
        <taxon>Euteleostomi</taxon>
        <taxon>Mammalia</taxon>
        <taxon>Eutheria</taxon>
        <taxon>Laurasiatheria</taxon>
        <taxon>Eulipotyphla</taxon>
        <taxon>Erinaceidae</taxon>
        <taxon>Erinaceinae</taxon>
        <taxon>Erinaceus</taxon>
    </lineage>
</organism>
<dbReference type="GO" id="GO:0006955">
    <property type="term" value="P:immune response"/>
    <property type="evidence" value="ECO:0007669"/>
    <property type="project" value="InterPro"/>
</dbReference>
<evidence type="ECO:0000256" key="2">
    <source>
        <dbReference type="ARBA" id="ARBA00010868"/>
    </source>
</evidence>
<evidence type="ECO:0000313" key="11">
    <source>
        <dbReference type="Proteomes" id="UP001652624"/>
    </source>
</evidence>
<evidence type="ECO:0000256" key="9">
    <source>
        <dbReference type="SAM" id="SignalP"/>
    </source>
</evidence>
<evidence type="ECO:0000256" key="7">
    <source>
        <dbReference type="ARBA" id="ARBA00023157"/>
    </source>
</evidence>
<dbReference type="CTD" id="6361"/>
<accession>A0A1S2ZJ80</accession>
<comment type="subcellular location">
    <subcellularLocation>
        <location evidence="1">Secreted</location>
    </subcellularLocation>
</comment>
<dbReference type="FunFam" id="2.40.50.40:FF:000012">
    <property type="entry name" value="C-C motif chemokine"/>
    <property type="match status" value="1"/>
</dbReference>
<dbReference type="GeneID" id="103110928"/>
<keyword evidence="3" id="KW-0145">Chemotaxis</keyword>
<feature type="chain" id="PRO_5010204289" evidence="9">
    <location>
        <begin position="23"/>
        <end position="95"/>
    </location>
</feature>
<dbReference type="Proteomes" id="UP001652624">
    <property type="component" value="Chromosome 2"/>
</dbReference>
<dbReference type="FunCoup" id="A0A1S2ZJ80">
    <property type="interactions" value="181"/>
</dbReference>
<dbReference type="CDD" id="cd00272">
    <property type="entry name" value="Chemokine_CC"/>
    <property type="match status" value="1"/>
</dbReference>
<keyword evidence="8" id="KW-0395">Inflammatory response</keyword>
<feature type="domain" description="Chemokine interleukin-8-like" evidence="10">
    <location>
        <begin position="29"/>
        <end position="87"/>
    </location>
</feature>
<keyword evidence="7" id="KW-1015">Disulfide bond</keyword>